<gene>
    <name evidence="6" type="ORF">UFOPK3164_01434</name>
    <name evidence="7" type="ORF">UFOPK3427_01306</name>
    <name evidence="8" type="ORF">UFOPK4112_00594</name>
</gene>
<dbReference type="EMBL" id="CAFBPM010000004">
    <property type="protein sequence ID" value="CAB5015823.1"/>
    <property type="molecule type" value="Genomic_DNA"/>
</dbReference>
<evidence type="ECO:0000256" key="4">
    <source>
        <dbReference type="ARBA" id="ARBA00023004"/>
    </source>
</evidence>
<dbReference type="EMBL" id="CAFBLT010000001">
    <property type="protein sequence ID" value="CAB4878671.1"/>
    <property type="molecule type" value="Genomic_DNA"/>
</dbReference>
<evidence type="ECO:0000256" key="1">
    <source>
        <dbReference type="ARBA" id="ARBA00022448"/>
    </source>
</evidence>
<dbReference type="PANTHER" id="PTHR36923:SF3">
    <property type="entry name" value="FERREDOXIN"/>
    <property type="match status" value="1"/>
</dbReference>
<keyword evidence="4" id="KW-0408">Iron</keyword>
<name>A0A6J7AKB3_9ZZZZ</name>
<evidence type="ECO:0000313" key="7">
    <source>
        <dbReference type="EMBL" id="CAB4878671.1"/>
    </source>
</evidence>
<organism evidence="6">
    <name type="scientific">freshwater metagenome</name>
    <dbReference type="NCBI Taxonomy" id="449393"/>
    <lineage>
        <taxon>unclassified sequences</taxon>
        <taxon>metagenomes</taxon>
        <taxon>ecological metagenomes</taxon>
    </lineage>
</organism>
<proteinExistence type="predicted"/>
<dbReference type="GO" id="GO:0051536">
    <property type="term" value="F:iron-sulfur cluster binding"/>
    <property type="evidence" value="ECO:0007669"/>
    <property type="project" value="UniProtKB-KW"/>
</dbReference>
<sequence>MKIVLDIDRCTGHGRCYTLAPDLFDCDDRGYSVQLTTDVTEATEAQARLAVESCPENCLSLEGDN</sequence>
<reference evidence="6" key="1">
    <citation type="submission" date="2020-05" db="EMBL/GenBank/DDBJ databases">
        <authorList>
            <person name="Chiriac C."/>
            <person name="Salcher M."/>
            <person name="Ghai R."/>
            <person name="Kavagutti S V."/>
        </authorList>
    </citation>
    <scope>NUCLEOTIDE SEQUENCE</scope>
</reference>
<keyword evidence="2" id="KW-0479">Metal-binding</keyword>
<evidence type="ECO:0000256" key="2">
    <source>
        <dbReference type="ARBA" id="ARBA00022723"/>
    </source>
</evidence>
<dbReference type="InterPro" id="IPR051269">
    <property type="entry name" value="Fe-S_cluster_ET"/>
</dbReference>
<keyword evidence="1" id="KW-0813">Transport</keyword>
<evidence type="ECO:0000313" key="6">
    <source>
        <dbReference type="EMBL" id="CAB4833243.1"/>
    </source>
</evidence>
<dbReference type="Gene3D" id="3.30.70.20">
    <property type="match status" value="1"/>
</dbReference>
<evidence type="ECO:0000256" key="5">
    <source>
        <dbReference type="ARBA" id="ARBA00023014"/>
    </source>
</evidence>
<dbReference type="Pfam" id="PF13459">
    <property type="entry name" value="Fer4_15"/>
    <property type="match status" value="1"/>
</dbReference>
<keyword evidence="3" id="KW-0249">Electron transport</keyword>
<dbReference type="AlphaFoldDB" id="A0A6J7AKB3"/>
<dbReference type="EMBL" id="CAFABE010000086">
    <property type="protein sequence ID" value="CAB4833243.1"/>
    <property type="molecule type" value="Genomic_DNA"/>
</dbReference>
<dbReference type="SUPFAM" id="SSF54862">
    <property type="entry name" value="4Fe-4S ferredoxins"/>
    <property type="match status" value="1"/>
</dbReference>
<protein>
    <submittedName>
        <fullName evidence="6">Unannotated protein</fullName>
    </submittedName>
</protein>
<keyword evidence="5" id="KW-0411">Iron-sulfur</keyword>
<dbReference type="PANTHER" id="PTHR36923">
    <property type="entry name" value="FERREDOXIN"/>
    <property type="match status" value="1"/>
</dbReference>
<accession>A0A6J7AKB3</accession>
<evidence type="ECO:0000313" key="8">
    <source>
        <dbReference type="EMBL" id="CAB5015823.1"/>
    </source>
</evidence>
<evidence type="ECO:0000256" key="3">
    <source>
        <dbReference type="ARBA" id="ARBA00022982"/>
    </source>
</evidence>
<dbReference type="GO" id="GO:0046872">
    <property type="term" value="F:metal ion binding"/>
    <property type="evidence" value="ECO:0007669"/>
    <property type="project" value="UniProtKB-KW"/>
</dbReference>